<evidence type="ECO:0000313" key="2">
    <source>
        <dbReference type="EMBL" id="EXM12239.1"/>
    </source>
</evidence>
<reference evidence="2" key="2">
    <citation type="submission" date="2014-03" db="EMBL/GenBank/DDBJ databases">
        <title>The Genome Annotation of Fusarium oxysporum Cotton.</title>
        <authorList>
            <consortium name="The Broad Institute Genomics Platform"/>
            <person name="Ma L.-J."/>
            <person name="Corby-Kistler H."/>
            <person name="Broz K."/>
            <person name="Gale L.R."/>
            <person name="Jonkers W."/>
            <person name="O'Donnell K."/>
            <person name="Ploetz R."/>
            <person name="Steinberg C."/>
            <person name="Schwartz D.C."/>
            <person name="VanEtten H."/>
            <person name="Zhou S."/>
            <person name="Young S.K."/>
            <person name="Zeng Q."/>
            <person name="Gargeya S."/>
            <person name="Fitzgerald M."/>
            <person name="Abouelleil A."/>
            <person name="Alvarado L."/>
            <person name="Chapman S.B."/>
            <person name="Gainer-Dewar J."/>
            <person name="Goldberg J."/>
            <person name="Griggs A."/>
            <person name="Gujja S."/>
            <person name="Hansen M."/>
            <person name="Howarth C."/>
            <person name="Imamovic A."/>
            <person name="Ireland A."/>
            <person name="Larimer J."/>
            <person name="McCowan C."/>
            <person name="Murphy C."/>
            <person name="Pearson M."/>
            <person name="Poon T.W."/>
            <person name="Priest M."/>
            <person name="Roberts A."/>
            <person name="Saif S."/>
            <person name="Shea T."/>
            <person name="Sykes S."/>
            <person name="Wortman J."/>
            <person name="Nusbaum C."/>
            <person name="Birren B."/>
        </authorList>
    </citation>
    <scope>NUCLEOTIDE SEQUENCE</scope>
    <source>
        <strain evidence="2">25433</strain>
    </source>
</reference>
<name>X0KF59_FUSOX</name>
<organism evidence="2">
    <name type="scientific">Fusarium oxysporum f. sp. vasinfectum 25433</name>
    <dbReference type="NCBI Taxonomy" id="1089449"/>
    <lineage>
        <taxon>Eukaryota</taxon>
        <taxon>Fungi</taxon>
        <taxon>Dikarya</taxon>
        <taxon>Ascomycota</taxon>
        <taxon>Pezizomycotina</taxon>
        <taxon>Sordariomycetes</taxon>
        <taxon>Hypocreomycetidae</taxon>
        <taxon>Hypocreales</taxon>
        <taxon>Nectriaceae</taxon>
        <taxon>Fusarium</taxon>
        <taxon>Fusarium oxysporum species complex</taxon>
    </lineage>
</organism>
<dbReference type="Proteomes" id="UP000030701">
    <property type="component" value="Unassembled WGS sequence"/>
</dbReference>
<accession>X0KF59</accession>
<protein>
    <submittedName>
        <fullName evidence="2">Uncharacterized protein</fullName>
    </submittedName>
</protein>
<dbReference type="EMBL" id="KK035819">
    <property type="protein sequence ID" value="EXM12239.1"/>
    <property type="molecule type" value="Genomic_DNA"/>
</dbReference>
<sequence>MDDSVVWTIVENCCGAISVCLASLRPVIKLLPWQNIQSVFGQSSGRSKDSNNVTRTKTRVFSRARHPLQWSQIESSHDGVLQTLGAGKDTTADVVSIELHPMENSSQDEHAGPLGGYR</sequence>
<gene>
    <name evidence="2" type="ORF">FOTG_19260</name>
</gene>
<reference evidence="2" key="1">
    <citation type="submission" date="2011-11" db="EMBL/GenBank/DDBJ databases">
        <title>The Genome Sequence of Fusarium oxysporum Cotton.</title>
        <authorList>
            <consortium name="The Broad Institute Genome Sequencing Platform"/>
            <person name="Ma L.-J."/>
            <person name="Gale L.R."/>
            <person name="Schwartz D.C."/>
            <person name="Zhou S."/>
            <person name="Corby-Kistler H."/>
            <person name="Young S.K."/>
            <person name="Zeng Q."/>
            <person name="Gargeya S."/>
            <person name="Fitzgerald M."/>
            <person name="Haas B."/>
            <person name="Abouelleil A."/>
            <person name="Alvarado L."/>
            <person name="Arachchi H.M."/>
            <person name="Berlin A."/>
            <person name="Brown A."/>
            <person name="Chapman S.B."/>
            <person name="Chen Z."/>
            <person name="Dunbar C."/>
            <person name="Freedman E."/>
            <person name="Gearin G."/>
            <person name="Goldberg J."/>
            <person name="Griggs A."/>
            <person name="Gujja S."/>
            <person name="Heiman D."/>
            <person name="Howarth C."/>
            <person name="Larson L."/>
            <person name="Lui A."/>
            <person name="MacDonald P.J.P."/>
            <person name="Montmayeur A."/>
            <person name="Murphy C."/>
            <person name="Neiman D."/>
            <person name="Pearson M."/>
            <person name="Priest M."/>
            <person name="Roberts A."/>
            <person name="Saif S."/>
            <person name="Shea T."/>
            <person name="Shenoy N."/>
            <person name="Sisk P."/>
            <person name="Stolte C."/>
            <person name="Sykes S."/>
            <person name="Wortman J."/>
            <person name="Nusbaum C."/>
            <person name="Birren B."/>
        </authorList>
    </citation>
    <scope>NUCLEOTIDE SEQUENCE [LARGE SCALE GENOMIC DNA]</scope>
    <source>
        <strain evidence="2">25433</strain>
    </source>
</reference>
<dbReference type="AlphaFoldDB" id="X0KF59"/>
<dbReference type="HOGENOM" id="CLU_2073258_0_0_1"/>
<evidence type="ECO:0000256" key="1">
    <source>
        <dbReference type="SAM" id="MobiDB-lite"/>
    </source>
</evidence>
<dbReference type="OrthoDB" id="5417844at2759"/>
<feature type="region of interest" description="Disordered" evidence="1">
    <location>
        <begin position="99"/>
        <end position="118"/>
    </location>
</feature>
<proteinExistence type="predicted"/>